<dbReference type="AlphaFoldDB" id="A0A2G8KDG6"/>
<reference evidence="3 5" key="1">
    <citation type="journal article" date="2017" name="PLoS Biol.">
        <title>The sea cucumber genome provides insights into morphological evolution and visceral regeneration.</title>
        <authorList>
            <person name="Zhang X."/>
            <person name="Sun L."/>
            <person name="Yuan J."/>
            <person name="Sun Y."/>
            <person name="Gao Y."/>
            <person name="Zhang L."/>
            <person name="Li S."/>
            <person name="Dai H."/>
            <person name="Hamel J.F."/>
            <person name="Liu C."/>
            <person name="Yu Y."/>
            <person name="Liu S."/>
            <person name="Lin W."/>
            <person name="Guo K."/>
            <person name="Jin S."/>
            <person name="Xu P."/>
            <person name="Storey K.B."/>
            <person name="Huan P."/>
            <person name="Zhang T."/>
            <person name="Zhou Y."/>
            <person name="Zhang J."/>
            <person name="Lin C."/>
            <person name="Li X."/>
            <person name="Xing L."/>
            <person name="Huo D."/>
            <person name="Sun M."/>
            <person name="Wang L."/>
            <person name="Mercier A."/>
            <person name="Li F."/>
            <person name="Yang H."/>
            <person name="Xiang J."/>
        </authorList>
    </citation>
    <scope>NUCLEOTIDE SEQUENCE [LARGE SCALE GENOMIC DNA]</scope>
    <source>
        <strain evidence="3">Shaxun</strain>
        <tissue evidence="3">Muscle</tissue>
    </source>
</reference>
<dbReference type="OrthoDB" id="5982526at2759"/>
<evidence type="ECO:0000313" key="4">
    <source>
        <dbReference type="EMBL" id="PIK46929.1"/>
    </source>
</evidence>
<accession>A0A2G8KDG6</accession>
<dbReference type="InterPro" id="IPR036875">
    <property type="entry name" value="Znf_CCHC_sf"/>
</dbReference>
<keyword evidence="1" id="KW-0863">Zinc-finger</keyword>
<keyword evidence="1" id="KW-0862">Zinc</keyword>
<dbReference type="PANTHER" id="PTHR23095">
    <property type="entry name" value="PARANEOPLASTIC ANTIGEN"/>
    <property type="match status" value="1"/>
</dbReference>
<keyword evidence="5" id="KW-1185">Reference proteome</keyword>
<feature type="domain" description="CCHC-type" evidence="2">
    <location>
        <begin position="283"/>
        <end position="297"/>
    </location>
</feature>
<dbReference type="EMBL" id="MRZV01000670">
    <property type="protein sequence ID" value="PIK46030.1"/>
    <property type="molecule type" value="Genomic_DNA"/>
</dbReference>
<gene>
    <name evidence="4" type="ORF">BSL78_16208</name>
    <name evidence="3" type="ORF">BSL78_17120</name>
</gene>
<dbReference type="InterPro" id="IPR001878">
    <property type="entry name" value="Znf_CCHC"/>
</dbReference>
<evidence type="ECO:0000256" key="1">
    <source>
        <dbReference type="PROSITE-ProRule" id="PRU00047"/>
    </source>
</evidence>
<dbReference type="InterPro" id="IPR026523">
    <property type="entry name" value="PNMA"/>
</dbReference>
<dbReference type="EMBL" id="MRZV01000612">
    <property type="protein sequence ID" value="PIK46929.1"/>
    <property type="molecule type" value="Genomic_DNA"/>
</dbReference>
<dbReference type="Gene3D" id="4.10.60.10">
    <property type="entry name" value="Zinc finger, CCHC-type"/>
    <property type="match status" value="1"/>
</dbReference>
<evidence type="ECO:0000259" key="2">
    <source>
        <dbReference type="PROSITE" id="PS50158"/>
    </source>
</evidence>
<protein>
    <recommendedName>
        <fullName evidence="2">CCHC-type domain-containing protein</fullName>
    </recommendedName>
</protein>
<dbReference type="PANTHER" id="PTHR23095:SF17">
    <property type="entry name" value="PARANEOPLASTIC ANTIGEN MA1"/>
    <property type="match status" value="1"/>
</dbReference>
<name>A0A2G8KDG6_STIJA</name>
<comment type="caution">
    <text evidence="3">The sequence shown here is derived from an EMBL/GenBank/DDBJ whole genome shotgun (WGS) entry which is preliminary data.</text>
</comment>
<evidence type="ECO:0000313" key="3">
    <source>
        <dbReference type="EMBL" id="PIK46030.1"/>
    </source>
</evidence>
<organism evidence="3 5">
    <name type="scientific">Stichopus japonicus</name>
    <name type="common">Sea cucumber</name>
    <dbReference type="NCBI Taxonomy" id="307972"/>
    <lineage>
        <taxon>Eukaryota</taxon>
        <taxon>Metazoa</taxon>
        <taxon>Echinodermata</taxon>
        <taxon>Eleutherozoa</taxon>
        <taxon>Echinozoa</taxon>
        <taxon>Holothuroidea</taxon>
        <taxon>Aspidochirotacea</taxon>
        <taxon>Aspidochirotida</taxon>
        <taxon>Stichopodidae</taxon>
        <taxon>Apostichopus</taxon>
    </lineage>
</organism>
<sequence length="309" mass="34926">MSTLKDVRKKLASLEEELRKTKEATDGRTSQVLVIPQERKVRVFSGVEGSLLVGDFIDDIKAATKLRKVKGAEAADFIMAHLEGPARQEIRHHPKDVSTNPQQILNTLSETFGEKLTLAGVLREICNRLQKEDETITDFGFALMSLGDKLKKMAGGPDSDKTIKEQFRDGLLDGVLRREVKRCLMEEPNITFIKLRDRALDLADDDFVTRRRRQGRKINSYHTEVDSQILGALEGLTTALKGQTETLDDMKLRQDDFSARLLRLEEQSKTKPRPRTDKSQIECHRCHKKGHYANQCPAPAPVQRPAQGN</sequence>
<evidence type="ECO:0000313" key="5">
    <source>
        <dbReference type="Proteomes" id="UP000230750"/>
    </source>
</evidence>
<proteinExistence type="predicted"/>
<dbReference type="Proteomes" id="UP000230750">
    <property type="component" value="Unassembled WGS sequence"/>
</dbReference>
<dbReference type="PROSITE" id="PS50158">
    <property type="entry name" value="ZF_CCHC"/>
    <property type="match status" value="1"/>
</dbReference>
<dbReference type="GO" id="GO:0008270">
    <property type="term" value="F:zinc ion binding"/>
    <property type="evidence" value="ECO:0007669"/>
    <property type="project" value="UniProtKB-KW"/>
</dbReference>
<dbReference type="GO" id="GO:0003676">
    <property type="term" value="F:nucleic acid binding"/>
    <property type="evidence" value="ECO:0007669"/>
    <property type="project" value="InterPro"/>
</dbReference>
<keyword evidence="1" id="KW-0479">Metal-binding</keyword>
<dbReference type="SUPFAM" id="SSF57756">
    <property type="entry name" value="Retrovirus zinc finger-like domains"/>
    <property type="match status" value="1"/>
</dbReference>